<gene>
    <name evidence="1" type="ORF">FMOSSE_LOCUS11020</name>
</gene>
<accession>A0A9N9DMA3</accession>
<sequence length="300" mass="35115">MMELHSKACVAESIIFEVDNEKEESVNLEEYENFSCNLAIILARNREVVAVRLIHHANKCDVYLAKNSPWTNIDVEYIDEIEKYVKSLSKDAHIKLEVALEREDVGNLFGRVLEYCSAKIDNRFEKLKGDIKDDIKNNKQDPHIRTFMDYANINAKNIDEVDGYTLSPSQYKLQFANIRVRRIDPVIINQPISFWKNTVQRYIPDPAQYEEFKRRCLNDKYISGRLTNIYGSVDGLDNEDIKQRIFVNRKGYKVYTSGAHKKLFSKWLLPELKDISLRNESLNYMINQLDKVINKEIAKH</sequence>
<dbReference type="AlphaFoldDB" id="A0A9N9DMA3"/>
<dbReference type="Proteomes" id="UP000789375">
    <property type="component" value="Unassembled WGS sequence"/>
</dbReference>
<keyword evidence="2" id="KW-1185">Reference proteome</keyword>
<comment type="caution">
    <text evidence="1">The sequence shown here is derived from an EMBL/GenBank/DDBJ whole genome shotgun (WGS) entry which is preliminary data.</text>
</comment>
<dbReference type="EMBL" id="CAJVPP010003997">
    <property type="protein sequence ID" value="CAG8641663.1"/>
    <property type="molecule type" value="Genomic_DNA"/>
</dbReference>
<protein>
    <submittedName>
        <fullName evidence="1">3058_t:CDS:1</fullName>
    </submittedName>
</protein>
<evidence type="ECO:0000313" key="2">
    <source>
        <dbReference type="Proteomes" id="UP000789375"/>
    </source>
</evidence>
<reference evidence="1" key="1">
    <citation type="submission" date="2021-06" db="EMBL/GenBank/DDBJ databases">
        <authorList>
            <person name="Kallberg Y."/>
            <person name="Tangrot J."/>
            <person name="Rosling A."/>
        </authorList>
    </citation>
    <scope>NUCLEOTIDE SEQUENCE</scope>
    <source>
        <strain evidence="1">87-6 pot B 2015</strain>
    </source>
</reference>
<evidence type="ECO:0000313" key="1">
    <source>
        <dbReference type="EMBL" id="CAG8641663.1"/>
    </source>
</evidence>
<organism evidence="1 2">
    <name type="scientific">Funneliformis mosseae</name>
    <name type="common">Endomycorrhizal fungus</name>
    <name type="synonym">Glomus mosseae</name>
    <dbReference type="NCBI Taxonomy" id="27381"/>
    <lineage>
        <taxon>Eukaryota</taxon>
        <taxon>Fungi</taxon>
        <taxon>Fungi incertae sedis</taxon>
        <taxon>Mucoromycota</taxon>
        <taxon>Glomeromycotina</taxon>
        <taxon>Glomeromycetes</taxon>
        <taxon>Glomerales</taxon>
        <taxon>Glomeraceae</taxon>
        <taxon>Funneliformis</taxon>
    </lineage>
</organism>
<proteinExistence type="predicted"/>
<name>A0A9N9DMA3_FUNMO</name>